<dbReference type="SUPFAM" id="SSF117856">
    <property type="entry name" value="AF0104/ALDC/Ptd012-like"/>
    <property type="match status" value="1"/>
</dbReference>
<reference evidence="1 2" key="2">
    <citation type="submission" date="2018-03" db="EMBL/GenBank/DDBJ databases">
        <title>Draft genome of Pseudomonas putida strain KT-27.</title>
        <authorList>
            <person name="Yoshizawa S."/>
            <person name="Khan N.H."/>
            <person name="Nishimura M."/>
            <person name="Chiura H.X."/>
            <person name="Ogura Y."/>
            <person name="Hayashi T."/>
            <person name="Kogure K."/>
        </authorList>
    </citation>
    <scope>NUCLEOTIDE SEQUENCE [LARGE SCALE GENOMIC DNA]</scope>
    <source>
        <strain evidence="1 2">KT-27</strain>
    </source>
</reference>
<evidence type="ECO:0000313" key="2">
    <source>
        <dbReference type="Proteomes" id="UP000237194"/>
    </source>
</evidence>
<reference evidence="1 2" key="1">
    <citation type="submission" date="2016-08" db="EMBL/GenBank/DDBJ databases">
        <authorList>
            <person name="Seilhamer J.J."/>
        </authorList>
    </citation>
    <scope>NUCLEOTIDE SEQUENCE [LARGE SCALE GENOMIC DNA]</scope>
    <source>
        <strain evidence="1 2">KT-27</strain>
    </source>
</reference>
<name>A0A2S3WFW2_PSEPU</name>
<proteinExistence type="predicted"/>
<dbReference type="RefSeq" id="WP_103437872.1">
    <property type="nucleotide sequence ID" value="NZ_MIND01000018.1"/>
</dbReference>
<dbReference type="EMBL" id="MIND01000018">
    <property type="protein sequence ID" value="POF89867.1"/>
    <property type="molecule type" value="Genomic_DNA"/>
</dbReference>
<evidence type="ECO:0000313" key="1">
    <source>
        <dbReference type="EMBL" id="POF89867.1"/>
    </source>
</evidence>
<protein>
    <recommendedName>
        <fullName evidence="3">PPC domain-containing protein</fullName>
    </recommendedName>
</protein>
<dbReference type="Proteomes" id="UP000237194">
    <property type="component" value="Unassembled WGS sequence"/>
</dbReference>
<comment type="caution">
    <text evidence="1">The sequence shown here is derived from an EMBL/GenBank/DDBJ whole genome shotgun (WGS) entry which is preliminary data.</text>
</comment>
<gene>
    <name evidence="1" type="ORF">BGP80_18675</name>
</gene>
<organism evidence="1 2">
    <name type="scientific">Pseudomonas putida</name>
    <name type="common">Arthrobacter siderocapsulatus</name>
    <dbReference type="NCBI Taxonomy" id="303"/>
    <lineage>
        <taxon>Bacteria</taxon>
        <taxon>Pseudomonadati</taxon>
        <taxon>Pseudomonadota</taxon>
        <taxon>Gammaproteobacteria</taxon>
        <taxon>Pseudomonadales</taxon>
        <taxon>Pseudomonadaceae</taxon>
        <taxon>Pseudomonas</taxon>
    </lineage>
</organism>
<evidence type="ECO:0008006" key="3">
    <source>
        <dbReference type="Google" id="ProtNLM"/>
    </source>
</evidence>
<dbReference type="Gene3D" id="3.30.1330.80">
    <property type="entry name" value="Hypothetical protein, similar to alpha- acetolactate decarboxylase, domain 2"/>
    <property type="match status" value="1"/>
</dbReference>
<dbReference type="AlphaFoldDB" id="A0A2S3WFW2"/>
<sequence length="183" mass="20325">MNPHFEERNGVRVFIHGGQPQQPRLLDCEVPDCEELRVVLPLACNVAQGLLQALEGRRYRSAVGRILCGGAAHLRYHRMVTTTDQQRPYDYGQAVVLDGYITFVSGAITVGRDAHGAPLLHCHAGFIDRDGQQHGGHLVLDRLVVGSEPLVLRLCLFDQVAYQVKPDAETHFNLLHPVFQEAS</sequence>
<accession>A0A2S3WFW2</accession>